<feature type="non-terminal residue" evidence="3">
    <location>
        <position position="1"/>
    </location>
</feature>
<dbReference type="InterPro" id="IPR029062">
    <property type="entry name" value="Class_I_gatase-like"/>
</dbReference>
<dbReference type="PANTHER" id="PTHR43873">
    <property type="entry name" value="COBYRINATE A,C-DIAMIDE SYNTHASE"/>
    <property type="match status" value="1"/>
</dbReference>
<dbReference type="AlphaFoldDB" id="T1C7E4"/>
<dbReference type="InterPro" id="IPR011698">
    <property type="entry name" value="GATase_3"/>
</dbReference>
<sequence length="201" mass="22264">FLYPENVELLRTGGARLLPFSPVRGDALPPSTDAVVLPGGYPELHAEALRDNEALRRELRSWVRQGRPIYAECGGMMFLLDSLTDPEGRRFPMAGAFPGRTRLSPRLGGFGYATGRLRRSGLLGTRGEELRGHLYHHSLRTSPPGYAWGMTVHPRNGGPSHGDGYGSGTQFASYLHLRWDTVEDFPHRLLSGKPPRPPPDR</sequence>
<protein>
    <submittedName>
        <fullName evidence="3">Cobyrinic acid a,c-diamide synthase</fullName>
    </submittedName>
</protein>
<comment type="caution">
    <text evidence="3">The sequence shown here is derived from an EMBL/GenBank/DDBJ whole genome shotgun (WGS) entry which is preliminary data.</text>
</comment>
<dbReference type="PROSITE" id="PS51274">
    <property type="entry name" value="GATASE_COBBQ"/>
    <property type="match status" value="1"/>
</dbReference>
<feature type="domain" description="CobB/CobQ-like glutamine amidotransferase" evidence="2">
    <location>
        <begin position="4"/>
        <end position="180"/>
    </location>
</feature>
<evidence type="ECO:0000259" key="2">
    <source>
        <dbReference type="Pfam" id="PF07685"/>
    </source>
</evidence>
<evidence type="ECO:0000313" key="3">
    <source>
        <dbReference type="EMBL" id="EQD61234.1"/>
    </source>
</evidence>
<dbReference type="GO" id="GO:0042242">
    <property type="term" value="F:cobyrinic acid a,c-diamide synthase activity"/>
    <property type="evidence" value="ECO:0007669"/>
    <property type="project" value="InterPro"/>
</dbReference>
<gene>
    <name evidence="3" type="ORF">B1B_07703</name>
</gene>
<accession>T1C7E4</accession>
<dbReference type="PANTHER" id="PTHR43873:SF1">
    <property type="entry name" value="COBYRINATE A,C-DIAMIDE SYNTHASE"/>
    <property type="match status" value="1"/>
</dbReference>
<reference evidence="3" key="1">
    <citation type="submission" date="2013-08" db="EMBL/GenBank/DDBJ databases">
        <authorList>
            <person name="Mendez C."/>
            <person name="Richter M."/>
            <person name="Ferrer M."/>
            <person name="Sanchez J."/>
        </authorList>
    </citation>
    <scope>NUCLEOTIDE SEQUENCE</scope>
</reference>
<keyword evidence="1" id="KW-0315">Glutamine amidotransferase</keyword>
<proteinExistence type="predicted"/>
<dbReference type="InterPro" id="IPR004484">
    <property type="entry name" value="CbiA/CobB_synth"/>
</dbReference>
<organism evidence="3">
    <name type="scientific">mine drainage metagenome</name>
    <dbReference type="NCBI Taxonomy" id="410659"/>
    <lineage>
        <taxon>unclassified sequences</taxon>
        <taxon>metagenomes</taxon>
        <taxon>ecological metagenomes</taxon>
    </lineage>
</organism>
<evidence type="ECO:0000256" key="1">
    <source>
        <dbReference type="ARBA" id="ARBA00022962"/>
    </source>
</evidence>
<dbReference type="Pfam" id="PF07685">
    <property type="entry name" value="GATase_3"/>
    <property type="match status" value="1"/>
</dbReference>
<dbReference type="EMBL" id="AUZY01004917">
    <property type="protein sequence ID" value="EQD61234.1"/>
    <property type="molecule type" value="Genomic_DNA"/>
</dbReference>
<name>T1C7E4_9ZZZZ</name>
<reference evidence="3" key="2">
    <citation type="journal article" date="2014" name="ISME J.">
        <title>Microbial stratification in low pH oxic and suboxic macroscopic growths along an acid mine drainage.</title>
        <authorList>
            <person name="Mendez-Garcia C."/>
            <person name="Mesa V."/>
            <person name="Sprenger R.R."/>
            <person name="Richter M."/>
            <person name="Diez M.S."/>
            <person name="Solano J."/>
            <person name="Bargiela R."/>
            <person name="Golyshina O.V."/>
            <person name="Manteca A."/>
            <person name="Ramos J.L."/>
            <person name="Gallego J.R."/>
            <person name="Llorente I."/>
            <person name="Martins Dos Santos V.A."/>
            <person name="Jensen O.N."/>
            <person name="Pelaez A.I."/>
            <person name="Sanchez J."/>
            <person name="Ferrer M."/>
        </authorList>
    </citation>
    <scope>NUCLEOTIDE SEQUENCE</scope>
</reference>
<dbReference type="Gene3D" id="3.40.50.880">
    <property type="match status" value="1"/>
</dbReference>
<dbReference type="SUPFAM" id="SSF52317">
    <property type="entry name" value="Class I glutamine amidotransferase-like"/>
    <property type="match status" value="1"/>
</dbReference>